<accession>V9DPN0</accession>
<keyword evidence="3 5" id="KW-1133">Transmembrane helix</keyword>
<evidence type="ECO:0000256" key="3">
    <source>
        <dbReference type="ARBA" id="ARBA00022989"/>
    </source>
</evidence>
<dbReference type="InterPro" id="IPR001129">
    <property type="entry name" value="Membr-assoc_MAPEG"/>
</dbReference>
<evidence type="ECO:0000313" key="6">
    <source>
        <dbReference type="EMBL" id="ETI28278.1"/>
    </source>
</evidence>
<dbReference type="GeneID" id="19979220"/>
<dbReference type="Pfam" id="PF01124">
    <property type="entry name" value="MAPEG"/>
    <property type="match status" value="1"/>
</dbReference>
<dbReference type="InterPro" id="IPR023352">
    <property type="entry name" value="MAPEG-like_dom_sf"/>
</dbReference>
<comment type="subcellular location">
    <subcellularLocation>
        <location evidence="1">Membrane</location>
    </subcellularLocation>
</comment>
<keyword evidence="2 5" id="KW-0812">Transmembrane</keyword>
<evidence type="ECO:0000313" key="7">
    <source>
        <dbReference type="Proteomes" id="UP000030678"/>
    </source>
</evidence>
<sequence length="160" mass="17145">MSVPVGITVPKILPVTGTFLPAFAAYYVLLNLRVSLSRVATDTMIGTDTSKKASSDSKPKSSQSDGHALLVNARCHGNFIENVPLALLVASIVEMNGGDRQVLTGSLAALLFFRIAHVELGLKAERALGWGRSVGYFGTLSWVLGMSTYAAWLVKSYWGL</sequence>
<organism evidence="6 7">
    <name type="scientific">Cladophialophora carrionii CBS 160.54</name>
    <dbReference type="NCBI Taxonomy" id="1279043"/>
    <lineage>
        <taxon>Eukaryota</taxon>
        <taxon>Fungi</taxon>
        <taxon>Dikarya</taxon>
        <taxon>Ascomycota</taxon>
        <taxon>Pezizomycotina</taxon>
        <taxon>Eurotiomycetes</taxon>
        <taxon>Chaetothyriomycetidae</taxon>
        <taxon>Chaetothyriales</taxon>
        <taxon>Herpotrichiellaceae</taxon>
        <taxon>Cladophialophora</taxon>
    </lineage>
</organism>
<evidence type="ECO:0000256" key="1">
    <source>
        <dbReference type="ARBA" id="ARBA00004370"/>
    </source>
</evidence>
<dbReference type="Proteomes" id="UP000030678">
    <property type="component" value="Unassembled WGS sequence"/>
</dbReference>
<dbReference type="GO" id="GO:0016020">
    <property type="term" value="C:membrane"/>
    <property type="evidence" value="ECO:0007669"/>
    <property type="project" value="UniProtKB-SubCell"/>
</dbReference>
<dbReference type="RefSeq" id="XP_008722352.1">
    <property type="nucleotide sequence ID" value="XM_008724130.1"/>
</dbReference>
<dbReference type="EMBL" id="KB822697">
    <property type="protein sequence ID" value="ETI28278.1"/>
    <property type="molecule type" value="Genomic_DNA"/>
</dbReference>
<evidence type="ECO:0000256" key="5">
    <source>
        <dbReference type="SAM" id="Phobius"/>
    </source>
</evidence>
<proteinExistence type="predicted"/>
<dbReference type="PANTHER" id="PTHR35814:SF1">
    <property type="entry name" value="GLUTATHIONE S-TRANSFERASE-RELATED"/>
    <property type="match status" value="1"/>
</dbReference>
<evidence type="ECO:0000256" key="2">
    <source>
        <dbReference type="ARBA" id="ARBA00022692"/>
    </source>
</evidence>
<feature type="transmembrane region" description="Helical" evidence="5">
    <location>
        <begin position="134"/>
        <end position="154"/>
    </location>
</feature>
<dbReference type="PANTHER" id="PTHR35814">
    <property type="match status" value="1"/>
</dbReference>
<dbReference type="AlphaFoldDB" id="V9DPN0"/>
<dbReference type="HOGENOM" id="CLU_134926_0_0_1"/>
<dbReference type="Gene3D" id="1.20.120.550">
    <property type="entry name" value="Membrane associated eicosanoid/glutathione metabolism-like domain"/>
    <property type="match status" value="1"/>
</dbReference>
<dbReference type="VEuPathDB" id="FungiDB:G647_00727"/>
<reference evidence="6 7" key="1">
    <citation type="submission" date="2013-03" db="EMBL/GenBank/DDBJ databases">
        <title>The Genome Sequence of Cladophialophora carrionii CBS 160.54.</title>
        <authorList>
            <consortium name="The Broad Institute Genomics Platform"/>
            <person name="Cuomo C."/>
            <person name="de Hoog S."/>
            <person name="Gorbushina A."/>
            <person name="Walker B."/>
            <person name="Young S.K."/>
            <person name="Zeng Q."/>
            <person name="Gargeya S."/>
            <person name="Fitzgerald M."/>
            <person name="Haas B."/>
            <person name="Abouelleil A."/>
            <person name="Allen A.W."/>
            <person name="Alvarado L."/>
            <person name="Arachchi H.M."/>
            <person name="Berlin A.M."/>
            <person name="Chapman S.B."/>
            <person name="Gainer-Dewar J."/>
            <person name="Goldberg J."/>
            <person name="Griggs A."/>
            <person name="Gujja S."/>
            <person name="Hansen M."/>
            <person name="Howarth C."/>
            <person name="Imamovic A."/>
            <person name="Ireland A."/>
            <person name="Larimer J."/>
            <person name="McCowan C."/>
            <person name="Murphy C."/>
            <person name="Pearson M."/>
            <person name="Poon T.W."/>
            <person name="Priest M."/>
            <person name="Roberts A."/>
            <person name="Saif S."/>
            <person name="Shea T."/>
            <person name="Sisk P."/>
            <person name="Sykes S."/>
            <person name="Wortman J."/>
            <person name="Nusbaum C."/>
            <person name="Birren B."/>
        </authorList>
    </citation>
    <scope>NUCLEOTIDE SEQUENCE [LARGE SCALE GENOMIC DNA]</scope>
    <source>
        <strain evidence="6 7">CBS 160.54</strain>
    </source>
</reference>
<dbReference type="OrthoDB" id="19091at2759"/>
<protein>
    <submittedName>
        <fullName evidence="6">Uncharacterized protein</fullName>
    </submittedName>
</protein>
<dbReference type="SUPFAM" id="SSF161084">
    <property type="entry name" value="MAPEG domain-like"/>
    <property type="match status" value="1"/>
</dbReference>
<feature type="transmembrane region" description="Helical" evidence="5">
    <location>
        <begin position="12"/>
        <end position="29"/>
    </location>
</feature>
<keyword evidence="4 5" id="KW-0472">Membrane</keyword>
<gene>
    <name evidence="6" type="ORF">G647_00727</name>
</gene>
<evidence type="ECO:0000256" key="4">
    <source>
        <dbReference type="ARBA" id="ARBA00023136"/>
    </source>
</evidence>
<name>V9DPN0_9EURO</name>